<sequence>MSTYGDVTHTQSSSETPGKATASLVLGIVGLVLIPIIPSILAIVFGNSAKQQIDGSGGRLGGRGLASAGVVLGWVALALWALFIVAVVAL</sequence>
<evidence type="ECO:0000313" key="3">
    <source>
        <dbReference type="EMBL" id="RKQ90766.1"/>
    </source>
</evidence>
<keyword evidence="1" id="KW-0812">Transmembrane</keyword>
<dbReference type="EMBL" id="RBIL01000001">
    <property type="protein sequence ID" value="RKQ90766.1"/>
    <property type="molecule type" value="Genomic_DNA"/>
</dbReference>
<proteinExistence type="predicted"/>
<gene>
    <name evidence="3" type="ORF">C8N24_0579</name>
</gene>
<feature type="domain" description="DUF4190" evidence="2">
    <location>
        <begin position="20"/>
        <end position="83"/>
    </location>
</feature>
<dbReference type="AlphaFoldDB" id="A0A660L8Q5"/>
<comment type="caution">
    <text evidence="3">The sequence shown here is derived from an EMBL/GenBank/DDBJ whole genome shotgun (WGS) entry which is preliminary data.</text>
</comment>
<name>A0A660L8Q5_9ACTN</name>
<evidence type="ECO:0000313" key="4">
    <source>
        <dbReference type="Proteomes" id="UP000278962"/>
    </source>
</evidence>
<keyword evidence="1" id="KW-0472">Membrane</keyword>
<dbReference type="Pfam" id="PF13828">
    <property type="entry name" value="DUF4190"/>
    <property type="match status" value="1"/>
</dbReference>
<dbReference type="Proteomes" id="UP000278962">
    <property type="component" value="Unassembled WGS sequence"/>
</dbReference>
<keyword evidence="1" id="KW-1133">Transmembrane helix</keyword>
<organism evidence="3 4">
    <name type="scientific">Solirubrobacter pauli</name>
    <dbReference type="NCBI Taxonomy" id="166793"/>
    <lineage>
        <taxon>Bacteria</taxon>
        <taxon>Bacillati</taxon>
        <taxon>Actinomycetota</taxon>
        <taxon>Thermoleophilia</taxon>
        <taxon>Solirubrobacterales</taxon>
        <taxon>Solirubrobacteraceae</taxon>
        <taxon>Solirubrobacter</taxon>
    </lineage>
</organism>
<evidence type="ECO:0000259" key="2">
    <source>
        <dbReference type="Pfam" id="PF13828"/>
    </source>
</evidence>
<protein>
    <submittedName>
        <fullName evidence="3">Uncharacterized protein DUF4190</fullName>
    </submittedName>
</protein>
<accession>A0A660L8Q5</accession>
<dbReference type="RefSeq" id="WP_121247808.1">
    <property type="nucleotide sequence ID" value="NZ_RBIL01000001.1"/>
</dbReference>
<reference evidence="3 4" key="1">
    <citation type="submission" date="2018-10" db="EMBL/GenBank/DDBJ databases">
        <title>Genomic Encyclopedia of Archaeal and Bacterial Type Strains, Phase II (KMG-II): from individual species to whole genera.</title>
        <authorList>
            <person name="Goeker M."/>
        </authorList>
    </citation>
    <scope>NUCLEOTIDE SEQUENCE [LARGE SCALE GENOMIC DNA]</scope>
    <source>
        <strain evidence="3 4">DSM 14954</strain>
    </source>
</reference>
<dbReference type="InterPro" id="IPR025241">
    <property type="entry name" value="DUF4190"/>
</dbReference>
<feature type="transmembrane region" description="Helical" evidence="1">
    <location>
        <begin position="20"/>
        <end position="45"/>
    </location>
</feature>
<evidence type="ECO:0000256" key="1">
    <source>
        <dbReference type="SAM" id="Phobius"/>
    </source>
</evidence>
<keyword evidence="4" id="KW-1185">Reference proteome</keyword>
<feature type="transmembrane region" description="Helical" evidence="1">
    <location>
        <begin position="65"/>
        <end position="89"/>
    </location>
</feature>